<evidence type="ECO:0000256" key="1">
    <source>
        <dbReference type="ARBA" id="ARBA00022605"/>
    </source>
</evidence>
<evidence type="ECO:0000256" key="4">
    <source>
        <dbReference type="ARBA" id="ARBA00023167"/>
    </source>
</evidence>
<comment type="pathway">
    <text evidence="6">Amino-acid biosynthesis; L-methionine biosynthesis via salvage pathway; L-methionine from S-methyl-5-thio-alpha-D-ribose 1-phosphate: step 2/6.</text>
</comment>
<organism evidence="8 9">
    <name type="scientific">Kolteria novifilia</name>
    <dbReference type="NCBI Taxonomy" id="2527975"/>
    <lineage>
        <taxon>Bacteria</taxon>
        <taxon>Pseudomonadati</taxon>
        <taxon>Planctomycetota</taxon>
        <taxon>Planctomycetia</taxon>
        <taxon>Kolteriales</taxon>
        <taxon>Kolteriaceae</taxon>
        <taxon>Kolteria</taxon>
    </lineage>
</organism>
<dbReference type="PANTHER" id="PTHR10640">
    <property type="entry name" value="METHYLTHIORIBULOSE-1-PHOSPHATE DEHYDRATASE"/>
    <property type="match status" value="1"/>
</dbReference>
<comment type="function">
    <text evidence="6">Catalyzes the dehydration of methylthioribulose-1-phosphate (MTRu-1-P) into 2,3-diketo-5-methylthiopentyl-1-phosphate (DK-MTP-1-P).</text>
</comment>
<feature type="binding site" evidence="6">
    <location>
        <position position="109"/>
    </location>
    <ligand>
        <name>Zn(2+)</name>
        <dbReference type="ChEBI" id="CHEBI:29105"/>
    </ligand>
</feature>
<protein>
    <recommendedName>
        <fullName evidence="6">Methylthioribulose-1-phosphate dehydratase</fullName>
        <shortName evidence="6">MTRu-1-P dehydratase</shortName>
        <ecNumber evidence="6">4.2.1.109</ecNumber>
    </recommendedName>
</protein>
<keyword evidence="3 6" id="KW-0862">Zinc</keyword>
<dbReference type="RefSeq" id="WP_419192635.1">
    <property type="nucleotide sequence ID" value="NZ_CP036279.1"/>
</dbReference>
<keyword evidence="9" id="KW-1185">Reference proteome</keyword>
<dbReference type="SMART" id="SM01007">
    <property type="entry name" value="Aldolase_II"/>
    <property type="match status" value="1"/>
</dbReference>
<dbReference type="GO" id="GO:0005737">
    <property type="term" value="C:cytoplasm"/>
    <property type="evidence" value="ECO:0007669"/>
    <property type="project" value="UniProtKB-UniRule"/>
</dbReference>
<dbReference type="GO" id="GO:0046570">
    <property type="term" value="F:methylthioribulose 1-phosphate dehydratase activity"/>
    <property type="evidence" value="ECO:0007669"/>
    <property type="project" value="UniProtKB-UniRule"/>
</dbReference>
<dbReference type="InterPro" id="IPR001303">
    <property type="entry name" value="Aldolase_II/adducin_N"/>
</dbReference>
<dbReference type="Proteomes" id="UP000317093">
    <property type="component" value="Chromosome"/>
</dbReference>
<comment type="similarity">
    <text evidence="6">Belongs to the aldolase class II family. MtnB subfamily.</text>
</comment>
<dbReference type="HAMAP" id="MF_01677">
    <property type="entry name" value="Salvage_MtnB"/>
    <property type="match status" value="1"/>
</dbReference>
<dbReference type="GO" id="GO:0008270">
    <property type="term" value="F:zinc ion binding"/>
    <property type="evidence" value="ECO:0007669"/>
    <property type="project" value="UniProtKB-UniRule"/>
</dbReference>
<dbReference type="InterPro" id="IPR017714">
    <property type="entry name" value="MethylthioRu-1-P_deHdtase_MtnB"/>
</dbReference>
<dbReference type="SUPFAM" id="SSF53639">
    <property type="entry name" value="AraD/HMP-PK domain-like"/>
    <property type="match status" value="1"/>
</dbReference>
<keyword evidence="1 6" id="KW-0028">Amino-acid biosynthesis</keyword>
<dbReference type="PANTHER" id="PTHR10640:SF7">
    <property type="entry name" value="METHYLTHIORIBULOSE-1-PHOSPHATE DEHYDRATASE"/>
    <property type="match status" value="1"/>
</dbReference>
<dbReference type="EC" id="4.2.1.109" evidence="6"/>
<gene>
    <name evidence="8" type="primary">mtnB_1</name>
    <name evidence="6" type="synonym">mtnB</name>
    <name evidence="8" type="ORF">Pan216_35270</name>
</gene>
<evidence type="ECO:0000313" key="8">
    <source>
        <dbReference type="EMBL" id="QDU62660.1"/>
    </source>
</evidence>
<name>A0A518B6R0_9BACT</name>
<dbReference type="KEGG" id="knv:Pan216_35270"/>
<dbReference type="EMBL" id="CP036279">
    <property type="protein sequence ID" value="QDU62660.1"/>
    <property type="molecule type" value="Genomic_DNA"/>
</dbReference>
<accession>A0A518B6R0</accession>
<evidence type="ECO:0000313" key="9">
    <source>
        <dbReference type="Proteomes" id="UP000317093"/>
    </source>
</evidence>
<feature type="domain" description="Class II aldolase/adducin N-terminal" evidence="7">
    <location>
        <begin position="19"/>
        <end position="212"/>
    </location>
</feature>
<comment type="catalytic activity">
    <reaction evidence="6">
        <text>5-(methylsulfanyl)-D-ribulose 1-phosphate = 5-methylsulfanyl-2,3-dioxopentyl phosphate + H2O</text>
        <dbReference type="Rhea" id="RHEA:15549"/>
        <dbReference type="ChEBI" id="CHEBI:15377"/>
        <dbReference type="ChEBI" id="CHEBI:58548"/>
        <dbReference type="ChEBI" id="CHEBI:58828"/>
        <dbReference type="EC" id="4.2.1.109"/>
    </reaction>
</comment>
<dbReference type="Gene3D" id="3.40.225.10">
    <property type="entry name" value="Class II aldolase/adducin N-terminal domain"/>
    <property type="match status" value="1"/>
</dbReference>
<feature type="binding site" evidence="6">
    <location>
        <position position="107"/>
    </location>
    <ligand>
        <name>Zn(2+)</name>
        <dbReference type="ChEBI" id="CHEBI:29105"/>
    </ligand>
</feature>
<comment type="cofactor">
    <cofactor evidence="6">
        <name>Zn(2+)</name>
        <dbReference type="ChEBI" id="CHEBI:29105"/>
    </cofactor>
    <text evidence="6">Binds 1 zinc ion per subunit.</text>
</comment>
<dbReference type="UniPathway" id="UPA00904">
    <property type="reaction ID" value="UER00875"/>
</dbReference>
<keyword evidence="5 6" id="KW-0456">Lyase</keyword>
<dbReference type="AlphaFoldDB" id="A0A518B6R0"/>
<dbReference type="InterPro" id="IPR036409">
    <property type="entry name" value="Aldolase_II/adducin_N_sf"/>
</dbReference>
<evidence type="ECO:0000256" key="2">
    <source>
        <dbReference type="ARBA" id="ARBA00022723"/>
    </source>
</evidence>
<proteinExistence type="inferred from homology"/>
<keyword evidence="4 6" id="KW-0486">Methionine biosynthesis</keyword>
<reference evidence="8 9" key="1">
    <citation type="submission" date="2019-02" db="EMBL/GenBank/DDBJ databases">
        <title>Deep-cultivation of Planctomycetes and their phenomic and genomic characterization uncovers novel biology.</title>
        <authorList>
            <person name="Wiegand S."/>
            <person name="Jogler M."/>
            <person name="Boedeker C."/>
            <person name="Pinto D."/>
            <person name="Vollmers J."/>
            <person name="Rivas-Marin E."/>
            <person name="Kohn T."/>
            <person name="Peeters S.H."/>
            <person name="Heuer A."/>
            <person name="Rast P."/>
            <person name="Oberbeckmann S."/>
            <person name="Bunk B."/>
            <person name="Jeske O."/>
            <person name="Meyerdierks A."/>
            <person name="Storesund J.E."/>
            <person name="Kallscheuer N."/>
            <person name="Luecker S."/>
            <person name="Lage O.M."/>
            <person name="Pohl T."/>
            <person name="Merkel B.J."/>
            <person name="Hornburger P."/>
            <person name="Mueller R.-W."/>
            <person name="Bruemmer F."/>
            <person name="Labrenz M."/>
            <person name="Spormann A.M."/>
            <person name="Op den Camp H."/>
            <person name="Overmann J."/>
            <person name="Amann R."/>
            <person name="Jetten M.S.M."/>
            <person name="Mascher T."/>
            <person name="Medema M.H."/>
            <person name="Devos D.P."/>
            <person name="Kaster A.-K."/>
            <person name="Ovreas L."/>
            <person name="Rohde M."/>
            <person name="Galperin M.Y."/>
            <person name="Jogler C."/>
        </authorList>
    </citation>
    <scope>NUCLEOTIDE SEQUENCE [LARGE SCALE GENOMIC DNA]</scope>
    <source>
        <strain evidence="8 9">Pan216</strain>
    </source>
</reference>
<dbReference type="GO" id="GO:0019509">
    <property type="term" value="P:L-methionine salvage from methylthioadenosine"/>
    <property type="evidence" value="ECO:0007669"/>
    <property type="project" value="UniProtKB-UniRule"/>
</dbReference>
<sequence>MSQTTTVMASELDGEAQRLALAEIGQQFHARTWSVGTSSNYSVVLDRDPLRLLITASGKDKGNLGIDDFVIVDESGQATTPTQPKPSAETLLHTMIASQLGAGAVLHTHSVWATLLSDLFAEEGAVMIEGYEMLKGLEGIKTHEHRERIAIVENSQDMRTLSEELSQRLREGDETLRYGFILRRHGLYTWGKDLFAARRHVEILEFLFEAVGRRLSLSLPSTVS</sequence>
<evidence type="ECO:0000256" key="5">
    <source>
        <dbReference type="ARBA" id="ARBA00023239"/>
    </source>
</evidence>
<evidence type="ECO:0000259" key="7">
    <source>
        <dbReference type="SMART" id="SM01007"/>
    </source>
</evidence>
<evidence type="ECO:0000256" key="6">
    <source>
        <dbReference type="HAMAP-Rule" id="MF_01677"/>
    </source>
</evidence>
<keyword evidence="2 6" id="KW-0479">Metal-binding</keyword>
<dbReference type="Pfam" id="PF00596">
    <property type="entry name" value="Aldolase_II"/>
    <property type="match status" value="1"/>
</dbReference>
<dbReference type="NCBIfam" id="TIGR03328">
    <property type="entry name" value="salvage_mtnB"/>
    <property type="match status" value="1"/>
</dbReference>
<evidence type="ECO:0000256" key="3">
    <source>
        <dbReference type="ARBA" id="ARBA00022833"/>
    </source>
</evidence>